<dbReference type="RefSeq" id="XP_062787244.1">
    <property type="nucleotide sequence ID" value="XM_062931193.1"/>
</dbReference>
<dbReference type="GeneID" id="87951537"/>
<protein>
    <submittedName>
        <fullName evidence="1">Uncharacterized protein</fullName>
    </submittedName>
</protein>
<reference evidence="2" key="1">
    <citation type="journal article" date="2023" name="bioRxiv">
        <title>Complete genome of the Medicago anthracnose fungus, Colletotrichum destructivum, reveals a mini-chromosome-like region within a core chromosome.</title>
        <authorList>
            <person name="Lapalu N."/>
            <person name="Simon A."/>
            <person name="Lu A."/>
            <person name="Plaumann P.-L."/>
            <person name="Amselem J."/>
            <person name="Pigne S."/>
            <person name="Auger A."/>
            <person name="Koch C."/>
            <person name="Dallery J.-F."/>
            <person name="O'Connell R.J."/>
        </authorList>
    </citation>
    <scope>NUCLEOTIDE SEQUENCE [LARGE SCALE GENOMIC DNA]</scope>
    <source>
        <strain evidence="2">CBS 520.97</strain>
    </source>
</reference>
<dbReference type="Proteomes" id="UP001322277">
    <property type="component" value="Chromosome 10"/>
</dbReference>
<name>A0AAX4J3M6_9PEZI</name>
<evidence type="ECO:0000313" key="1">
    <source>
        <dbReference type="EMBL" id="WQF90023.1"/>
    </source>
</evidence>
<accession>A0AAX4J3M6</accession>
<organism evidence="1 2">
    <name type="scientific">Colletotrichum destructivum</name>
    <dbReference type="NCBI Taxonomy" id="34406"/>
    <lineage>
        <taxon>Eukaryota</taxon>
        <taxon>Fungi</taxon>
        <taxon>Dikarya</taxon>
        <taxon>Ascomycota</taxon>
        <taxon>Pezizomycotina</taxon>
        <taxon>Sordariomycetes</taxon>
        <taxon>Hypocreomycetidae</taxon>
        <taxon>Glomerellales</taxon>
        <taxon>Glomerellaceae</taxon>
        <taxon>Colletotrichum</taxon>
        <taxon>Colletotrichum destructivum species complex</taxon>
    </lineage>
</organism>
<dbReference type="AlphaFoldDB" id="A0AAX4J3M6"/>
<dbReference type="EMBL" id="CP137314">
    <property type="protein sequence ID" value="WQF90023.1"/>
    <property type="molecule type" value="Genomic_DNA"/>
</dbReference>
<dbReference type="PANTHER" id="PTHR40619:SF3">
    <property type="entry name" value="FUNGAL STAND N-TERMINAL GOODBYE DOMAIN-CONTAINING PROTEIN"/>
    <property type="match status" value="1"/>
</dbReference>
<evidence type="ECO:0000313" key="2">
    <source>
        <dbReference type="Proteomes" id="UP001322277"/>
    </source>
</evidence>
<keyword evidence="2" id="KW-1185">Reference proteome</keyword>
<proteinExistence type="predicted"/>
<dbReference type="PANTHER" id="PTHR40619">
    <property type="entry name" value="FUNGAL STAND N-TERMINAL GOODBYE DOMAIN-CONTAINING PROTEIN"/>
    <property type="match status" value="1"/>
</dbReference>
<dbReference type="KEGG" id="cdet:87951537"/>
<sequence length="652" mass="73194">MAHNAEEVNERELFLYSRDRHPASEAVVFLENHVALPGQQPPVFSEQRGELVSLEDAREQQQKSALMWKEVDGEKERLFALMIQVQGKISKRKNGDRQVQALSETDLRQCSWGQVLTEVDKTAERWKGGPDKESKTMVFIDRIGKYSSALEAWLGLLPMGDYGSSICGVFKLAIGAATQYSSTGETIFQFLADIPDIMENAKQTVALYREMGGHSLERKSFELFRAVLKALNHIMQFFADSKLEKFFQVTIKQSAYKSELQASMDVVKKQVQAFKEEAYICHARETHGHSRLLAKIEQDNERFQKSLLQMLESSPYFQSSRSERLAPDYRALPPRITGYDLANVDYSVSADEANEHPRHLSSQDFWKQSYEDTAEAKAAAEAARSKLLRLLKYDRETVQNDIASCLRLGHRLHEKGKSKAAKLFRNDDFKAFMGQSQASTSLLVNGRDDLAAADGISPLSLAAAELTRISQSEGSEFGQFFVINFFCGEHRPRHSLNPDAAWQSSAVGMIASLVGQLLSQTTDRGMGLNLSFMNDSKWRKVERLEPKVLCTVFGELVRQLPSGALVLCIVDGIAVYETQAMQPQTMLVMEKLVRLVGKLANGPQIFKLLATCQNRALGVSQLFRGRTLDLPETVDVDDAADYMISTMGRQRS</sequence>
<gene>
    <name evidence="1" type="ORF">CDEST_15037</name>
</gene>